<keyword evidence="3" id="KW-0809">Transit peptide</keyword>
<dbReference type="PANTHER" id="PTHR23151">
    <property type="entry name" value="DIHYDROLIPOAMIDE ACETYL/SUCCINYL-TRANSFERASE-RELATED"/>
    <property type="match status" value="1"/>
</dbReference>
<keyword evidence="4" id="KW-0012">Acyltransferase</keyword>
<evidence type="ECO:0000256" key="2">
    <source>
        <dbReference type="ARBA" id="ARBA00022823"/>
    </source>
</evidence>
<dbReference type="GO" id="GO:0005739">
    <property type="term" value="C:mitochondrion"/>
    <property type="evidence" value="ECO:0007669"/>
    <property type="project" value="TreeGrafter"/>
</dbReference>
<dbReference type="Pfam" id="PF00198">
    <property type="entry name" value="2-oxoacid_dh"/>
    <property type="match status" value="1"/>
</dbReference>
<dbReference type="PROSITE" id="PS00189">
    <property type="entry name" value="LIPOYL"/>
    <property type="match status" value="1"/>
</dbReference>
<dbReference type="GO" id="GO:0045254">
    <property type="term" value="C:pyruvate dehydrogenase complex"/>
    <property type="evidence" value="ECO:0007669"/>
    <property type="project" value="InterPro"/>
</dbReference>
<dbReference type="InterPro" id="IPR004167">
    <property type="entry name" value="PSBD"/>
</dbReference>
<dbReference type="GO" id="GO:0006086">
    <property type="term" value="P:pyruvate decarboxylation to acetyl-CoA"/>
    <property type="evidence" value="ECO:0007669"/>
    <property type="project" value="InterPro"/>
</dbReference>
<gene>
    <name evidence="8" type="primary">Pdhx</name>
    <name evidence="8" type="ORF">AWC38_SpisGene3476</name>
</gene>
<dbReference type="Gene3D" id="3.30.559.10">
    <property type="entry name" value="Chloramphenicol acetyltransferase-like domain"/>
    <property type="match status" value="1"/>
</dbReference>
<comment type="similarity">
    <text evidence="1 4">Belongs to the 2-oxoacid dehydrogenase family.</text>
</comment>
<comment type="caution">
    <text evidence="8">The sequence shown here is derived from an EMBL/GenBank/DDBJ whole genome shotgun (WGS) entry which is preliminary data.</text>
</comment>
<feature type="region of interest" description="Disordered" evidence="5">
    <location>
        <begin position="214"/>
        <end position="269"/>
    </location>
</feature>
<dbReference type="Pfam" id="PF00364">
    <property type="entry name" value="Biotin_lipoyl"/>
    <property type="match status" value="1"/>
</dbReference>
<evidence type="ECO:0000256" key="5">
    <source>
        <dbReference type="SAM" id="MobiDB-lite"/>
    </source>
</evidence>
<evidence type="ECO:0000256" key="1">
    <source>
        <dbReference type="ARBA" id="ARBA00007317"/>
    </source>
</evidence>
<evidence type="ECO:0000313" key="8">
    <source>
        <dbReference type="EMBL" id="PFX31722.1"/>
    </source>
</evidence>
<evidence type="ECO:0000256" key="4">
    <source>
        <dbReference type="RuleBase" id="RU003423"/>
    </source>
</evidence>
<dbReference type="Proteomes" id="UP000225706">
    <property type="component" value="Unassembled WGS sequence"/>
</dbReference>
<dbReference type="Pfam" id="PF02817">
    <property type="entry name" value="E3_binding"/>
    <property type="match status" value="1"/>
</dbReference>
<evidence type="ECO:0000259" key="7">
    <source>
        <dbReference type="PROSITE" id="PS51826"/>
    </source>
</evidence>
<dbReference type="SUPFAM" id="SSF51230">
    <property type="entry name" value="Single hybrid motif"/>
    <property type="match status" value="1"/>
</dbReference>
<dbReference type="InterPro" id="IPR045257">
    <property type="entry name" value="E2/Pdx1"/>
</dbReference>
<feature type="domain" description="Peripheral subunit-binding (PSBD)" evidence="7">
    <location>
        <begin position="173"/>
        <end position="210"/>
    </location>
</feature>
<evidence type="ECO:0000256" key="3">
    <source>
        <dbReference type="ARBA" id="ARBA00022946"/>
    </source>
</evidence>
<dbReference type="PANTHER" id="PTHR23151:SF90">
    <property type="entry name" value="DIHYDROLIPOYLLYSINE-RESIDUE ACETYLTRANSFERASE COMPONENT OF PYRUVATE DEHYDROGENASE COMPLEX, MITOCHONDRIAL-RELATED"/>
    <property type="match status" value="1"/>
</dbReference>
<dbReference type="InterPro" id="IPR036625">
    <property type="entry name" value="E3-bd_dom_sf"/>
</dbReference>
<dbReference type="EC" id="2.3.1.-" evidence="4"/>
<dbReference type="CDD" id="cd06849">
    <property type="entry name" value="lipoyl_domain"/>
    <property type="match status" value="1"/>
</dbReference>
<dbReference type="AlphaFoldDB" id="A0A2B4ST40"/>
<dbReference type="Gene3D" id="4.10.320.10">
    <property type="entry name" value="E3-binding domain"/>
    <property type="match status" value="1"/>
</dbReference>
<dbReference type="FunFam" id="2.40.50.100:FF:000010">
    <property type="entry name" value="Acetyltransferase component of pyruvate dehydrogenase complex"/>
    <property type="match status" value="1"/>
</dbReference>
<dbReference type="STRING" id="50429.A0A2B4ST40"/>
<dbReference type="SUPFAM" id="SSF47005">
    <property type="entry name" value="Peripheral subunit-binding domain of 2-oxo acid dehydrogenase complex"/>
    <property type="match status" value="1"/>
</dbReference>
<dbReference type="PROSITE" id="PS51826">
    <property type="entry name" value="PSBD"/>
    <property type="match status" value="1"/>
</dbReference>
<dbReference type="Gene3D" id="2.40.50.100">
    <property type="match status" value="1"/>
</dbReference>
<dbReference type="InterPro" id="IPR023213">
    <property type="entry name" value="CAT-like_dom_sf"/>
</dbReference>
<keyword evidence="2 4" id="KW-0450">Lipoyl</keyword>
<dbReference type="GO" id="GO:0016746">
    <property type="term" value="F:acyltransferase activity"/>
    <property type="evidence" value="ECO:0007669"/>
    <property type="project" value="UniProtKB-KW"/>
</dbReference>
<organism evidence="8 9">
    <name type="scientific">Stylophora pistillata</name>
    <name type="common">Smooth cauliflower coral</name>
    <dbReference type="NCBI Taxonomy" id="50429"/>
    <lineage>
        <taxon>Eukaryota</taxon>
        <taxon>Metazoa</taxon>
        <taxon>Cnidaria</taxon>
        <taxon>Anthozoa</taxon>
        <taxon>Hexacorallia</taxon>
        <taxon>Scleractinia</taxon>
        <taxon>Astrocoeniina</taxon>
        <taxon>Pocilloporidae</taxon>
        <taxon>Stylophora</taxon>
    </lineage>
</organism>
<dbReference type="InterPro" id="IPR011053">
    <property type="entry name" value="Single_hybrid_motif"/>
</dbReference>
<protein>
    <recommendedName>
        <fullName evidence="4">Dihydrolipoamide acetyltransferase component of pyruvate dehydrogenase complex</fullName>
        <ecNumber evidence="4">2.3.1.-</ecNumber>
    </recommendedName>
</protein>
<dbReference type="InterPro" id="IPR001078">
    <property type="entry name" value="2-oxoacid_DH_actylTfrase"/>
</dbReference>
<reference evidence="9" key="1">
    <citation type="journal article" date="2017" name="bioRxiv">
        <title>Comparative analysis of the genomes of Stylophora pistillata and Acropora digitifera provides evidence for extensive differences between species of corals.</title>
        <authorList>
            <person name="Voolstra C.R."/>
            <person name="Li Y."/>
            <person name="Liew Y.J."/>
            <person name="Baumgarten S."/>
            <person name="Zoccola D."/>
            <person name="Flot J.-F."/>
            <person name="Tambutte S."/>
            <person name="Allemand D."/>
            <person name="Aranda M."/>
        </authorList>
    </citation>
    <scope>NUCLEOTIDE SEQUENCE [LARGE SCALE GENOMIC DNA]</scope>
</reference>
<keyword evidence="4" id="KW-0808">Transferase</keyword>
<dbReference type="PROSITE" id="PS50968">
    <property type="entry name" value="BIOTINYL_LIPOYL"/>
    <property type="match status" value="1"/>
</dbReference>
<dbReference type="OrthoDB" id="5961998at2759"/>
<comment type="cofactor">
    <cofactor evidence="4">
        <name>(R)-lipoate</name>
        <dbReference type="ChEBI" id="CHEBI:83088"/>
    </cofactor>
</comment>
<accession>A0A2B4ST40</accession>
<name>A0A2B4ST40_STYPI</name>
<dbReference type="InterPro" id="IPR000089">
    <property type="entry name" value="Biotin_lipoyl"/>
</dbReference>
<keyword evidence="9" id="KW-1185">Reference proteome</keyword>
<proteinExistence type="inferred from homology"/>
<dbReference type="InterPro" id="IPR003016">
    <property type="entry name" value="2-oxoA_DH_lipoyl-BS"/>
</dbReference>
<keyword evidence="8" id="KW-0670">Pyruvate</keyword>
<evidence type="ECO:0000259" key="6">
    <source>
        <dbReference type="PROSITE" id="PS50968"/>
    </source>
</evidence>
<evidence type="ECO:0000313" key="9">
    <source>
        <dbReference type="Proteomes" id="UP000225706"/>
    </source>
</evidence>
<dbReference type="EMBL" id="LSMT01000032">
    <property type="protein sequence ID" value="PFX31722.1"/>
    <property type="molecule type" value="Genomic_DNA"/>
</dbReference>
<sequence>MAASLARLAGLRGLHSATCLLRNTGMTTAKSTRTKGVGINVFKRTIRTSIPLQGVPTTQILMPALSPTMEEGTIIQWMKNEGDPISPGDVLCEIETDKATIAMDSDEEGILAKIIVPAGSKNVKINQLIAVMVEEGVDYTQAEVPPETEIPRKAEDAAPVEGTPTVHVDTEVLMSPAVRLLLEKYHLNPRLIQATGPKGRLLKGDVLRYVAQGGQPFKKPGEEATAVQKSPPKLAPTPETPLTVSKPQPVSSEPPPLPKAGQQFTDLPNTNMRRTIAKRLTESKASVPHTYASTDCVMDDLLKLRNSLEIKVSVNDFIIKAAGLALRQVAEMNAVWNGEEAKLVKDVDISVAVATDAGLITPIVKTADALKIAEISTVLKDLANRAREGKLQLHEFQGGSFTISNLGMFGITEFSAVINPPQACIMAVGGTRPVLTADDKVQSVMTVTLSCDRRIIDDELAARWLETFKLNIENPSRLLL</sequence>
<feature type="domain" description="Lipoyl-binding" evidence="6">
    <location>
        <begin position="57"/>
        <end position="133"/>
    </location>
</feature>
<dbReference type="FunFam" id="3.30.559.10:FF:000003">
    <property type="entry name" value="Acetyltransferase component of pyruvate dehydrogenase complex"/>
    <property type="match status" value="1"/>
</dbReference>
<dbReference type="SUPFAM" id="SSF52777">
    <property type="entry name" value="CoA-dependent acyltransferases"/>
    <property type="match status" value="1"/>
</dbReference>